<dbReference type="SUPFAM" id="SSF52540">
    <property type="entry name" value="P-loop containing nucleoside triphosphate hydrolases"/>
    <property type="match status" value="1"/>
</dbReference>
<dbReference type="InterPro" id="IPR052539">
    <property type="entry name" value="MGD_biosynthesis_adapter"/>
</dbReference>
<proteinExistence type="predicted"/>
<keyword evidence="4" id="KW-1185">Reference proteome</keyword>
<accession>A0A1G8JKK3</accession>
<evidence type="ECO:0000256" key="1">
    <source>
        <dbReference type="SAM" id="MobiDB-lite"/>
    </source>
</evidence>
<feature type="domain" description="Molybdopterin-guanine dinucleotide biosynthesis protein B (MobB)" evidence="2">
    <location>
        <begin position="9"/>
        <end position="52"/>
    </location>
</feature>
<evidence type="ECO:0000313" key="4">
    <source>
        <dbReference type="Proteomes" id="UP000199163"/>
    </source>
</evidence>
<dbReference type="InterPro" id="IPR027417">
    <property type="entry name" value="P-loop_NTPase"/>
</dbReference>
<dbReference type="GO" id="GO:0005525">
    <property type="term" value="F:GTP binding"/>
    <property type="evidence" value="ECO:0007669"/>
    <property type="project" value="InterPro"/>
</dbReference>
<dbReference type="AlphaFoldDB" id="A0A1G8JKK3"/>
<organism evidence="3 4">
    <name type="scientific">Alteribacillus persepolensis</name>
    <dbReference type="NCBI Taxonomy" id="568899"/>
    <lineage>
        <taxon>Bacteria</taxon>
        <taxon>Bacillati</taxon>
        <taxon>Bacillota</taxon>
        <taxon>Bacilli</taxon>
        <taxon>Bacillales</taxon>
        <taxon>Bacillaceae</taxon>
        <taxon>Alteribacillus</taxon>
    </lineage>
</organism>
<dbReference type="PANTHER" id="PTHR40072">
    <property type="entry name" value="MOLYBDOPTERIN-GUANINE DINUCLEOTIDE BIOSYNTHESIS ADAPTER PROTEIN-RELATED"/>
    <property type="match status" value="1"/>
</dbReference>
<evidence type="ECO:0000313" key="3">
    <source>
        <dbReference type="EMBL" id="SDI31696.1"/>
    </source>
</evidence>
<dbReference type="Pfam" id="PF03205">
    <property type="entry name" value="MobB"/>
    <property type="match status" value="1"/>
</dbReference>
<sequence length="62" mass="6796">MAMEQHCPILQITGYKNSSKTTLMNKLIAKAAKNHWKTAAVKHHGHGGKPSTKATEKDVTII</sequence>
<dbReference type="InterPro" id="IPR004435">
    <property type="entry name" value="MobB_dom"/>
</dbReference>
<dbReference type="STRING" id="568899.SAMN05192534_1344"/>
<gene>
    <name evidence="3" type="ORF">SAMN05192534_1344</name>
</gene>
<dbReference type="OrthoDB" id="9786803at2"/>
<dbReference type="PANTHER" id="PTHR40072:SF1">
    <property type="entry name" value="MOLYBDOPTERIN-GUANINE DINUCLEOTIDE BIOSYNTHESIS ADAPTER PROTEIN"/>
    <property type="match status" value="1"/>
</dbReference>
<dbReference type="Gene3D" id="3.40.50.300">
    <property type="entry name" value="P-loop containing nucleotide triphosphate hydrolases"/>
    <property type="match status" value="1"/>
</dbReference>
<reference evidence="3 4" key="1">
    <citation type="submission" date="2016-10" db="EMBL/GenBank/DDBJ databases">
        <authorList>
            <person name="de Groot N.N."/>
        </authorList>
    </citation>
    <scope>NUCLEOTIDE SEQUENCE [LARGE SCALE GENOMIC DNA]</scope>
    <source>
        <strain evidence="3 4">DSM 21632</strain>
    </source>
</reference>
<dbReference type="Proteomes" id="UP000199163">
    <property type="component" value="Unassembled WGS sequence"/>
</dbReference>
<dbReference type="EMBL" id="FNDK01000034">
    <property type="protein sequence ID" value="SDI31696.1"/>
    <property type="molecule type" value="Genomic_DNA"/>
</dbReference>
<dbReference type="GO" id="GO:0006777">
    <property type="term" value="P:Mo-molybdopterin cofactor biosynthetic process"/>
    <property type="evidence" value="ECO:0007669"/>
    <property type="project" value="InterPro"/>
</dbReference>
<name>A0A1G8JKK3_9BACI</name>
<evidence type="ECO:0000259" key="2">
    <source>
        <dbReference type="Pfam" id="PF03205"/>
    </source>
</evidence>
<feature type="region of interest" description="Disordered" evidence="1">
    <location>
        <begin position="41"/>
        <end position="62"/>
    </location>
</feature>
<protein>
    <submittedName>
        <fullName evidence="3">Molybdopterin-guanine dinucleotide biosynthesis protein B</fullName>
    </submittedName>
</protein>